<protein>
    <submittedName>
        <fullName evidence="1">Uncharacterized protein</fullName>
    </submittedName>
</protein>
<sequence length="2008" mass="225998">MFDLNELPDVNCEQFHDAVDPLHEAGNTKINGNGVVIAAAASADGDGGGSGLSVVAGKDKIPSPGTRILSLLPSISRSQSFAGRDSRLKALCERSLNVGSSIMASLPRSSSFSGVLEGGSGLQSGKADAFVNGRYSRYAFAKSQEHFLPQSRGMEADPVSCGQGETRSASQNSALLSNSSSEHQRSRASPSGASPCALFQKHENESMSERKQPSILNFESSNPSSLRIEPSNFLALSENSSMHKSKRSREEAVTTATTKDLLTRAVTKFARITDDEDDMKQCKSLLTFSMGHDPEATSENKPSKEFLTNKDRSCALMLTENTNIPLDLVVEPGSDHFTDGKPIVESQPKEAKHRDPISGWDPCAAAQIGNHQNNDTCKQREYGTTVAEQAESPAKIDDPDRFWQGQIHSENLVLSNVAAYCSEDSSSLMRLYKLPSILRVERFLEINKVLEMVDSISESAMKLMLTPGASEEDSNNFDTMVDILDGSKGSRDFTFGDAKETSHLSSGACLALLSFLVENKGPHVIYLVSALGFRLFLQAGSSKRLTNCLFDDYNEKRLLFGFVYSVQGNGLDPSTIAKSVVDTLTTENPKLDGSIYSVAFKDHLRVLCTDLPEAQICTSSAHGTARTEKYASPRVIYMCGEEDSSFDRQDIEEGQVLAKVADEDESIKEAVFVSMKETKAECNKAVVHGNIEDEPNSQCHDVKQCEAQSEGRTGFENDRCREEPTYGKRSDNRDSNKSSNKQEIRILSQSDTTKDKEGARHKDRDCHRTLRQESIERGRNRDKLKDLDREKLKDRDLDRRKVDRERDKDRDRIERGRDRDRDRDRNRDRDRDRGRDRDKDKAYRERVKDRTKRDLEKDSRGHVRNKDRPERERNRERERQLEKQGREREHLFGDGLHESRRSNFMAESNGYFRIKTDDACYSEHIVEKGYKKRVGDELDLSDAKRPRESKGKLDQLGGHTIEKEVKEILKDQNNLSVVPSEQVSTEVAQVSHRKGRNHSENDGPKESMESGQLDYGSDVDSQGCRQVGEVMIDAVYQFSLKPVQSVPEPKESKQNLKNLNGDLSGAHGEIKPEDTELIITAVEESQEDSIVMQSAAPTFAQTICHKEEIFCDSSFNVHDQETQDWLTSKQNADFLLEEYGVIIRPRKSTTPSFASNPEAPGYLDVRLSVEASDECDTVEGRWFLDQASEMLRAVAVQGILVRCLWYEGPLHPFSGSEAPTLNAVVMKIKGDQGENLDRIQKITGVIVDLFVEGSTKTEVIATPRAKSSVARTHVIGLKLKCSRRKSLVEATKQVETLLLQVTDYFTRQMGGSAELAPKLGASDRKKSDLLFLAEKETVQPEGKESPRLSRRNSYLSKLKDDSKCFGQGAKADRIASGYKEVPSLAAARSQDLTDVLHHDENGRHTIPCRLVNSEAKGACFESRSGASRPLYVSHLPEYASDRMLRAVFENALRDKLVSPNSGVEGGSEIVVDVRYVPEKFCAFVEFATDDLLKEALKLYADDKNAFCGLRVELGLSTNGKGERQVYNGKRTRLEWERDIDTPQLAKSKSSRKLGVDPHGDKYKLLRSSSESGDEDKHVPRDEHFRPEQTVDKPKPLFLTELMRNASSKSIRHLFEEIIRKHTKPSLSSIVHRPLVLDVRHIPSRGCAFVDLATNELVQLLLELHSLRPELFFHMKMELGRRHMPALIGEESDKVWSQRARGLLTEVSRSGRHTYALYGASSPSNRKRAKDSLRELDYKEYEEDEDEDKQINCSKKRPSDPEKTVYADHLPENASESTIRKIFERVLLEYMTEEQRATLGEELVTEVRYVPSKFCAFIVFSAEDLTHLALHVFHLNEEAFGSMRLKPHFHSRMEDLYKDEFYEPHDDVESVSGSKGSQNLCDDLYTQHTAANSDEGRKRYSSHRHIGATGFREVDRRRSVYVDRIPSRIHEAAAVKEIIEKVLRDRSQGYSSHMVSHVTFFRDKYDPVKLCAFVEVKNEDVVQDLLEYFALDEEAFLGMRLRSAHKHSN</sequence>
<organism evidence="1 2">
    <name type="scientific">Diphasiastrum complanatum</name>
    <name type="common">Issler's clubmoss</name>
    <name type="synonym">Lycopodium complanatum</name>
    <dbReference type="NCBI Taxonomy" id="34168"/>
    <lineage>
        <taxon>Eukaryota</taxon>
        <taxon>Viridiplantae</taxon>
        <taxon>Streptophyta</taxon>
        <taxon>Embryophyta</taxon>
        <taxon>Tracheophyta</taxon>
        <taxon>Lycopodiopsida</taxon>
        <taxon>Lycopodiales</taxon>
        <taxon>Lycopodiaceae</taxon>
        <taxon>Lycopodioideae</taxon>
        <taxon>Diphasiastrum</taxon>
    </lineage>
</organism>
<keyword evidence="2" id="KW-1185">Reference proteome</keyword>
<name>A0ACC2DSM0_DIPCM</name>
<evidence type="ECO:0000313" key="1">
    <source>
        <dbReference type="EMBL" id="KAJ7557269.1"/>
    </source>
</evidence>
<accession>A0ACC2DSM0</accession>
<gene>
    <name evidence="1" type="ORF">O6H91_05G119600</name>
</gene>
<dbReference type="EMBL" id="CM055096">
    <property type="protein sequence ID" value="KAJ7557269.1"/>
    <property type="molecule type" value="Genomic_DNA"/>
</dbReference>
<proteinExistence type="predicted"/>
<reference evidence="2" key="1">
    <citation type="journal article" date="2024" name="Proc. Natl. Acad. Sci. U.S.A.">
        <title>Extraordinary preservation of gene collinearity over three hundred million years revealed in homosporous lycophytes.</title>
        <authorList>
            <person name="Li C."/>
            <person name="Wickell D."/>
            <person name="Kuo L.Y."/>
            <person name="Chen X."/>
            <person name="Nie B."/>
            <person name="Liao X."/>
            <person name="Peng D."/>
            <person name="Ji J."/>
            <person name="Jenkins J."/>
            <person name="Williams M."/>
            <person name="Shu S."/>
            <person name="Plott C."/>
            <person name="Barry K."/>
            <person name="Rajasekar S."/>
            <person name="Grimwood J."/>
            <person name="Han X."/>
            <person name="Sun S."/>
            <person name="Hou Z."/>
            <person name="He W."/>
            <person name="Dai G."/>
            <person name="Sun C."/>
            <person name="Schmutz J."/>
            <person name="Leebens-Mack J.H."/>
            <person name="Li F.W."/>
            <person name="Wang L."/>
        </authorList>
    </citation>
    <scope>NUCLEOTIDE SEQUENCE [LARGE SCALE GENOMIC DNA]</scope>
    <source>
        <strain evidence="2">cv. PW_Plant_1</strain>
    </source>
</reference>
<dbReference type="Proteomes" id="UP001162992">
    <property type="component" value="Chromosome 5"/>
</dbReference>
<evidence type="ECO:0000313" key="2">
    <source>
        <dbReference type="Proteomes" id="UP001162992"/>
    </source>
</evidence>
<comment type="caution">
    <text evidence="1">The sequence shown here is derived from an EMBL/GenBank/DDBJ whole genome shotgun (WGS) entry which is preliminary data.</text>
</comment>